<feature type="region of interest" description="Disordered" evidence="1">
    <location>
        <begin position="110"/>
        <end position="137"/>
    </location>
</feature>
<dbReference type="RefSeq" id="XP_003324027.1">
    <property type="nucleotide sequence ID" value="XM_003323979.1"/>
</dbReference>
<evidence type="ECO:0000313" key="2">
    <source>
        <dbReference type="EMBL" id="EFP79608.1"/>
    </source>
</evidence>
<reference evidence="3" key="2">
    <citation type="journal article" date="2011" name="Proc. Natl. Acad. Sci. U.S.A.">
        <title>Obligate biotrophy features unraveled by the genomic analysis of rust fungi.</title>
        <authorList>
            <person name="Duplessis S."/>
            <person name="Cuomo C.A."/>
            <person name="Lin Y.-C."/>
            <person name="Aerts A."/>
            <person name="Tisserant E."/>
            <person name="Veneault-Fourrey C."/>
            <person name="Joly D.L."/>
            <person name="Hacquard S."/>
            <person name="Amselem J."/>
            <person name="Cantarel B.L."/>
            <person name="Chiu R."/>
            <person name="Coutinho P.M."/>
            <person name="Feau N."/>
            <person name="Field M."/>
            <person name="Frey P."/>
            <person name="Gelhaye E."/>
            <person name="Goldberg J."/>
            <person name="Grabherr M.G."/>
            <person name="Kodira C.D."/>
            <person name="Kohler A."/>
            <person name="Kuees U."/>
            <person name="Lindquist E.A."/>
            <person name="Lucas S.M."/>
            <person name="Mago R."/>
            <person name="Mauceli E."/>
            <person name="Morin E."/>
            <person name="Murat C."/>
            <person name="Pangilinan J.L."/>
            <person name="Park R."/>
            <person name="Pearson M."/>
            <person name="Quesneville H."/>
            <person name="Rouhier N."/>
            <person name="Sakthikumar S."/>
            <person name="Salamov A.A."/>
            <person name="Schmutz J."/>
            <person name="Selles B."/>
            <person name="Shapiro H."/>
            <person name="Tanguay P."/>
            <person name="Tuskan G.A."/>
            <person name="Henrissat B."/>
            <person name="Van de Peer Y."/>
            <person name="Rouze P."/>
            <person name="Ellis J.G."/>
            <person name="Dodds P.N."/>
            <person name="Schein J.E."/>
            <person name="Zhong S."/>
            <person name="Hamelin R.C."/>
            <person name="Grigoriev I.V."/>
            <person name="Szabo L.J."/>
            <person name="Martin F."/>
        </authorList>
    </citation>
    <scope>NUCLEOTIDE SEQUENCE [LARGE SCALE GENOMIC DNA]</scope>
    <source>
        <strain evidence="3">CRL 75-36-700-3 / race SCCL</strain>
    </source>
</reference>
<dbReference type="Proteomes" id="UP000008783">
    <property type="component" value="Unassembled WGS sequence"/>
</dbReference>
<dbReference type="InParanoid" id="E3K637"/>
<dbReference type="KEGG" id="pgr:PGTG_05929"/>
<dbReference type="EMBL" id="DS178273">
    <property type="protein sequence ID" value="EFP79608.1"/>
    <property type="molecule type" value="Genomic_DNA"/>
</dbReference>
<dbReference type="OMA" id="RVHAYSQ"/>
<keyword evidence="3" id="KW-1185">Reference proteome</keyword>
<feature type="compositionally biased region" description="Polar residues" evidence="1">
    <location>
        <begin position="206"/>
        <end position="216"/>
    </location>
</feature>
<feature type="compositionally biased region" description="Basic and acidic residues" evidence="1">
    <location>
        <begin position="232"/>
        <end position="245"/>
    </location>
</feature>
<feature type="region of interest" description="Disordered" evidence="1">
    <location>
        <begin position="1"/>
        <end position="39"/>
    </location>
</feature>
<accession>E3K637</accession>
<dbReference type="HOGENOM" id="CLU_605714_0_0_1"/>
<sequence>MSGQMTGALPGLQPNTVSVSVLGRKKAELDKEKRRSDRGDLWATGIYDSISRSGAEGLPGQGIASSIDQSGRPPPAAAAVQGPAARKMLRGATGNAINTGRMKHFPNLTTLLKSIPHPPPRTSNSSNNKKPNKPPSLFQNQAHLRTMRFTLVAGALVLSASISEARSIAPSPSKNPRTTSVRLEALNVRIGTPLRISKRASVQGGEWNTSATQQDTLPEVDAADSTSTTPAAHHDPPTEAHEPPKRSHPKPTSDGSRVHEYSQHESRRRRSPSGVFRTTIPSVPAAVREPLASTVDGNLPQASPLLENMQFTIKPVDAATKLSNQPEEAPASPIYTITPITSGITTTIAQKVKPSSAAINTVDRVKASGEPTTALLQAIEHYREDVTQESPAGADTLNHLPIPQVDRTVESFAHGVSRTSANLSPLQDNTPTIGPLGSTSISDTDAAGLSNQ</sequence>
<evidence type="ECO:0000256" key="1">
    <source>
        <dbReference type="SAM" id="MobiDB-lite"/>
    </source>
</evidence>
<proteinExistence type="predicted"/>
<dbReference type="VEuPathDB" id="FungiDB:PGTG_05929"/>
<feature type="region of interest" description="Disordered" evidence="1">
    <location>
        <begin position="200"/>
        <end position="281"/>
    </location>
</feature>
<feature type="region of interest" description="Disordered" evidence="1">
    <location>
        <begin position="420"/>
        <end position="452"/>
    </location>
</feature>
<dbReference type="OrthoDB" id="2504544at2759"/>
<evidence type="ECO:0000313" key="3">
    <source>
        <dbReference type="Proteomes" id="UP000008783"/>
    </source>
</evidence>
<name>E3K637_PUCGT</name>
<dbReference type="GeneID" id="10531443"/>
<gene>
    <name evidence="2" type="ORF">PGTG_05929</name>
</gene>
<feature type="region of interest" description="Disordered" evidence="1">
    <location>
        <begin position="52"/>
        <end position="79"/>
    </location>
</feature>
<organism evidence="2 3">
    <name type="scientific">Puccinia graminis f. sp. tritici (strain CRL 75-36-700-3 / race SCCL)</name>
    <name type="common">Black stem rust fungus</name>
    <dbReference type="NCBI Taxonomy" id="418459"/>
    <lineage>
        <taxon>Eukaryota</taxon>
        <taxon>Fungi</taxon>
        <taxon>Dikarya</taxon>
        <taxon>Basidiomycota</taxon>
        <taxon>Pucciniomycotina</taxon>
        <taxon>Pucciniomycetes</taxon>
        <taxon>Pucciniales</taxon>
        <taxon>Pucciniaceae</taxon>
        <taxon>Puccinia</taxon>
    </lineage>
</organism>
<dbReference type="AlphaFoldDB" id="E3K637"/>
<protein>
    <submittedName>
        <fullName evidence="2">Uncharacterized protein</fullName>
    </submittedName>
</protein>
<feature type="compositionally biased region" description="Basic and acidic residues" evidence="1">
    <location>
        <begin position="256"/>
        <end position="265"/>
    </location>
</feature>
<feature type="compositionally biased region" description="Basic and acidic residues" evidence="1">
    <location>
        <begin position="25"/>
        <end position="39"/>
    </location>
</feature>
<reference key="1">
    <citation type="submission" date="2007-01" db="EMBL/GenBank/DDBJ databases">
        <title>The Genome Sequence of Puccinia graminis f. sp. tritici Strain CRL 75-36-700-3.</title>
        <authorList>
            <consortium name="The Broad Institute Genome Sequencing Platform"/>
            <person name="Birren B."/>
            <person name="Lander E."/>
            <person name="Galagan J."/>
            <person name="Nusbaum C."/>
            <person name="Devon K."/>
            <person name="Cuomo C."/>
            <person name="Jaffe D."/>
            <person name="Butler J."/>
            <person name="Alvarez P."/>
            <person name="Gnerre S."/>
            <person name="Grabherr M."/>
            <person name="Mauceli E."/>
            <person name="Brockman W."/>
            <person name="Young S."/>
            <person name="LaButti K."/>
            <person name="Sykes S."/>
            <person name="DeCaprio D."/>
            <person name="Crawford M."/>
            <person name="Koehrsen M."/>
            <person name="Engels R."/>
            <person name="Montgomery P."/>
            <person name="Pearson M."/>
            <person name="Howarth C."/>
            <person name="Larson L."/>
            <person name="White J."/>
            <person name="Zeng Q."/>
            <person name="Kodira C."/>
            <person name="Yandava C."/>
            <person name="Alvarado L."/>
            <person name="O'Leary S."/>
            <person name="Szabo L."/>
            <person name="Dean R."/>
            <person name="Schein J."/>
        </authorList>
    </citation>
    <scope>NUCLEOTIDE SEQUENCE</scope>
    <source>
        <strain>CRL 75-36-700-3</strain>
    </source>
</reference>